<evidence type="ECO:0000256" key="1">
    <source>
        <dbReference type="ARBA" id="ARBA00004123"/>
    </source>
</evidence>
<feature type="region of interest" description="Disordered" evidence="4">
    <location>
        <begin position="119"/>
        <end position="143"/>
    </location>
</feature>
<organism evidence="5 6">
    <name type="scientific">Anopheles arabiensis</name>
    <name type="common">Mosquito</name>
    <dbReference type="NCBI Taxonomy" id="7173"/>
    <lineage>
        <taxon>Eukaryota</taxon>
        <taxon>Metazoa</taxon>
        <taxon>Ecdysozoa</taxon>
        <taxon>Arthropoda</taxon>
        <taxon>Hexapoda</taxon>
        <taxon>Insecta</taxon>
        <taxon>Pterygota</taxon>
        <taxon>Neoptera</taxon>
        <taxon>Endopterygota</taxon>
        <taxon>Diptera</taxon>
        <taxon>Nematocera</taxon>
        <taxon>Culicoidea</taxon>
        <taxon>Culicidae</taxon>
        <taxon>Anophelinae</taxon>
        <taxon>Anopheles</taxon>
    </lineage>
</organism>
<dbReference type="GO" id="GO:0005634">
    <property type="term" value="C:nucleus"/>
    <property type="evidence" value="ECO:0007669"/>
    <property type="project" value="UniProtKB-SubCell"/>
</dbReference>
<comment type="subcellular location">
    <subcellularLocation>
        <location evidence="1">Nucleus</location>
    </subcellularLocation>
</comment>
<keyword evidence="3" id="KW-0539">Nucleus</keyword>
<sequence>MEDNNMNVVSGETGAVIQVVQMNENVHTVQEQPLENVTIIHIQELEIVTQSEEQQKEHQPVPVSAVPQSLPVLPVPIADQPLLTNQQEIQEAMILEEHVQPTPKHLDVADLLEPQQQQLQEMQPSDPLPTQHSNPSKGQQQCIRPGCNNRAIESWEWLDEYCSQKCVIVHCRTIFAKFQQDNLSQDVPSAQ</sequence>
<dbReference type="GO" id="GO:0006357">
    <property type="term" value="P:regulation of transcription by RNA polymerase II"/>
    <property type="evidence" value="ECO:0007669"/>
    <property type="project" value="TreeGrafter"/>
</dbReference>
<dbReference type="InterPro" id="IPR051365">
    <property type="entry name" value="TOX_HMG-box_domain"/>
</dbReference>
<evidence type="ECO:0000313" key="5">
    <source>
        <dbReference type="EnsemblMetazoa" id="AARA001287-PA"/>
    </source>
</evidence>
<dbReference type="KEGG" id="aara:120896322"/>
<dbReference type="GeneID" id="120896322"/>
<name>A0A182HJ75_ANOAR</name>
<evidence type="ECO:0000313" key="6">
    <source>
        <dbReference type="Proteomes" id="UP000075840"/>
    </source>
</evidence>
<dbReference type="EnsemblMetazoa" id="AARA001287-RA">
    <property type="protein sequence ID" value="AARA001287-PA"/>
    <property type="gene ID" value="AARA001287"/>
</dbReference>
<dbReference type="PANTHER" id="PTHR45781:SF1">
    <property type="entry name" value="HMG BOX DOMAIN-CONTAINING PROTEIN"/>
    <property type="match status" value="1"/>
</dbReference>
<dbReference type="VEuPathDB" id="VectorBase:AARA21_003526"/>
<feature type="compositionally biased region" description="Polar residues" evidence="4">
    <location>
        <begin position="128"/>
        <end position="142"/>
    </location>
</feature>
<evidence type="ECO:0000256" key="2">
    <source>
        <dbReference type="ARBA" id="ARBA00023125"/>
    </source>
</evidence>
<dbReference type="AlphaFoldDB" id="A0A182HJ75"/>
<dbReference type="VEuPathDB" id="VectorBase:AARA001287"/>
<reference evidence="5" key="1">
    <citation type="submission" date="2022-08" db="UniProtKB">
        <authorList>
            <consortium name="EnsemblMetazoa"/>
        </authorList>
    </citation>
    <scope>IDENTIFICATION</scope>
    <source>
        <strain evidence="5">Dongola</strain>
    </source>
</reference>
<evidence type="ECO:0000256" key="4">
    <source>
        <dbReference type="SAM" id="MobiDB-lite"/>
    </source>
</evidence>
<proteinExistence type="predicted"/>
<dbReference type="PANTHER" id="PTHR45781">
    <property type="entry name" value="AGAP000281-PA"/>
    <property type="match status" value="1"/>
</dbReference>
<dbReference type="EMBL" id="APCN01002129">
    <property type="status" value="NOT_ANNOTATED_CDS"/>
    <property type="molecule type" value="Genomic_DNA"/>
</dbReference>
<accession>A0A182HJ75</accession>
<protein>
    <submittedName>
        <fullName evidence="5">Uncharacterized protein</fullName>
    </submittedName>
</protein>
<keyword evidence="2" id="KW-0238">DNA-binding</keyword>
<keyword evidence="6" id="KW-1185">Reference proteome</keyword>
<evidence type="ECO:0000256" key="3">
    <source>
        <dbReference type="ARBA" id="ARBA00023242"/>
    </source>
</evidence>
<dbReference type="RefSeq" id="XP_040156277.1">
    <property type="nucleotide sequence ID" value="XM_040300343.1"/>
</dbReference>
<dbReference type="GO" id="GO:0031490">
    <property type="term" value="F:chromatin DNA binding"/>
    <property type="evidence" value="ECO:0007669"/>
    <property type="project" value="TreeGrafter"/>
</dbReference>
<dbReference type="Proteomes" id="UP000075840">
    <property type="component" value="Unassembled WGS sequence"/>
</dbReference>